<keyword evidence="1" id="KW-0472">Membrane</keyword>
<evidence type="ECO:0000256" key="1">
    <source>
        <dbReference type="SAM" id="Phobius"/>
    </source>
</evidence>
<dbReference type="OrthoDB" id="3854454at2"/>
<feature type="transmembrane region" description="Helical" evidence="1">
    <location>
        <begin position="162"/>
        <end position="183"/>
    </location>
</feature>
<keyword evidence="3" id="KW-1185">Reference proteome</keyword>
<accession>A0A6N7L176</accession>
<keyword evidence="1" id="KW-0812">Transmembrane</keyword>
<comment type="caution">
    <text evidence="2">The sequence shown here is derived from an EMBL/GenBank/DDBJ whole genome shotgun (WGS) entry which is preliminary data.</text>
</comment>
<dbReference type="AlphaFoldDB" id="A0A6N7L176"/>
<proteinExistence type="predicted"/>
<protein>
    <submittedName>
        <fullName evidence="2">Uncharacterized protein</fullName>
    </submittedName>
</protein>
<feature type="transmembrane region" description="Helical" evidence="1">
    <location>
        <begin position="220"/>
        <end position="244"/>
    </location>
</feature>
<evidence type="ECO:0000313" key="3">
    <source>
        <dbReference type="Proteomes" id="UP000450000"/>
    </source>
</evidence>
<organism evidence="2 3">
    <name type="scientific">Streptomyces kaniharaensis</name>
    <dbReference type="NCBI Taxonomy" id="212423"/>
    <lineage>
        <taxon>Bacteria</taxon>
        <taxon>Bacillati</taxon>
        <taxon>Actinomycetota</taxon>
        <taxon>Actinomycetes</taxon>
        <taxon>Kitasatosporales</taxon>
        <taxon>Streptomycetaceae</taxon>
        <taxon>Streptomyces</taxon>
    </lineage>
</organism>
<sequence length="285" mass="30581">MPEQLAVFAVRHRGPRAARRIADLRAGHPEATPGELVELAVGRARRVGAGEGSFVGGPFVWLVPFAFCTALLEQGQLMLEIAALAGKDPTASARTAEVLVLQGAHPDVTAAERALARDPRAEPSAGRWRGFWYLIRRMARLLGITGEDEVPPPGRWRTAGSWALLGLTFLVGTVAPLVWLPYMGVSYGKATNRLADRAVAFHFGPAQRPRQTRRGIDPGVLAAGLRALLSVLLPVAAVLGILLADVRAGGSTWPVVVLVLAALSTVVGGLWYRRHRRRGNGKPEE</sequence>
<feature type="transmembrane region" description="Helical" evidence="1">
    <location>
        <begin position="250"/>
        <end position="272"/>
    </location>
</feature>
<keyword evidence="1" id="KW-1133">Transmembrane helix</keyword>
<dbReference type="EMBL" id="WBOF01000006">
    <property type="protein sequence ID" value="MQS17726.1"/>
    <property type="molecule type" value="Genomic_DNA"/>
</dbReference>
<reference evidence="2 3" key="1">
    <citation type="submission" date="2019-09" db="EMBL/GenBank/DDBJ databases">
        <title>Genome Sequences of Streptomyces kaniharaensis ATCC 21070.</title>
        <authorList>
            <person name="Zhu W."/>
            <person name="De Crecy-Lagard V."/>
            <person name="Richards N.G."/>
        </authorList>
    </citation>
    <scope>NUCLEOTIDE SEQUENCE [LARGE SCALE GENOMIC DNA]</scope>
    <source>
        <strain evidence="2 3">SF-557</strain>
    </source>
</reference>
<dbReference type="RefSeq" id="WP_153471172.1">
    <property type="nucleotide sequence ID" value="NZ_WBOF01000006.1"/>
</dbReference>
<dbReference type="Proteomes" id="UP000450000">
    <property type="component" value="Unassembled WGS sequence"/>
</dbReference>
<name>A0A6N7L176_9ACTN</name>
<evidence type="ECO:0000313" key="2">
    <source>
        <dbReference type="EMBL" id="MQS17726.1"/>
    </source>
</evidence>
<gene>
    <name evidence="2" type="ORF">F7Q99_37455</name>
</gene>